<evidence type="ECO:0000259" key="4">
    <source>
        <dbReference type="PROSITE" id="PS01124"/>
    </source>
</evidence>
<evidence type="ECO:0000256" key="2">
    <source>
        <dbReference type="ARBA" id="ARBA00023125"/>
    </source>
</evidence>
<dbReference type="Pfam" id="PF12833">
    <property type="entry name" value="HTH_18"/>
    <property type="match status" value="1"/>
</dbReference>
<evidence type="ECO:0000256" key="3">
    <source>
        <dbReference type="ARBA" id="ARBA00023163"/>
    </source>
</evidence>
<dbReference type="InterPro" id="IPR011256">
    <property type="entry name" value="Reg_factor_effector_dom_sf"/>
</dbReference>
<dbReference type="Pfam" id="PF06445">
    <property type="entry name" value="GyrI-like"/>
    <property type="match status" value="1"/>
</dbReference>
<dbReference type="OrthoDB" id="282744at2"/>
<keyword evidence="1" id="KW-0805">Transcription regulation</keyword>
<feature type="domain" description="HTH araC/xylS-type" evidence="4">
    <location>
        <begin position="11"/>
        <end position="109"/>
    </location>
</feature>
<dbReference type="PANTHER" id="PTHR47504">
    <property type="entry name" value="RIGHT ORIGIN-BINDING PROTEIN"/>
    <property type="match status" value="1"/>
</dbReference>
<dbReference type="EMBL" id="SNZA01000002">
    <property type="protein sequence ID" value="TDR14139.1"/>
    <property type="molecule type" value="Genomic_DNA"/>
</dbReference>
<dbReference type="SMART" id="SM00871">
    <property type="entry name" value="AraC_E_bind"/>
    <property type="match status" value="1"/>
</dbReference>
<organism evidence="5 6">
    <name type="scientific">Marinomonas communis</name>
    <dbReference type="NCBI Taxonomy" id="28254"/>
    <lineage>
        <taxon>Bacteria</taxon>
        <taxon>Pseudomonadati</taxon>
        <taxon>Pseudomonadota</taxon>
        <taxon>Gammaproteobacteria</taxon>
        <taxon>Oceanospirillales</taxon>
        <taxon>Oceanospirillaceae</taxon>
        <taxon>Marinomonas</taxon>
    </lineage>
</organism>
<dbReference type="SMART" id="SM00342">
    <property type="entry name" value="HTH_ARAC"/>
    <property type="match status" value="1"/>
</dbReference>
<dbReference type="GO" id="GO:0043565">
    <property type="term" value="F:sequence-specific DNA binding"/>
    <property type="evidence" value="ECO:0007669"/>
    <property type="project" value="InterPro"/>
</dbReference>
<dbReference type="InterPro" id="IPR018060">
    <property type="entry name" value="HTH_AraC"/>
</dbReference>
<dbReference type="SUPFAM" id="SSF55136">
    <property type="entry name" value="Probable bacterial effector-binding domain"/>
    <property type="match status" value="1"/>
</dbReference>
<sequence length="296" mass="34024">MSKPQRFSRIDAVLQYLHDHLSEQHTVASLAEISCWSRWQFQRVFSDATGLSVAQYIRELRLSMGAEALLDSQAKHIDIALMCGFDSEISFHRAFKQHFHCTPGQYRKQGKRVGIKKPLQIITPDTSEHHPLFQQIRIETRPAFSLTGLKGRILGPFSSAPNFTETVPDLWHQYETVLSENTEPNSAPRIGVIDTRPSPEQEESLCYWAGQSLSSLPTCAKLDVLKVPEQVYAVIPIHGSARHIEPAFLWFLRHWLPSSRYRGISGFELEVYPHDYQIDDDKSHMEYWLPIQAREL</sequence>
<protein>
    <submittedName>
        <fullName evidence="5">AraC family transcriptional regulator</fullName>
    </submittedName>
</protein>
<dbReference type="InterPro" id="IPR010499">
    <property type="entry name" value="AraC_E-bd"/>
</dbReference>
<evidence type="ECO:0000256" key="1">
    <source>
        <dbReference type="ARBA" id="ARBA00023015"/>
    </source>
</evidence>
<dbReference type="PROSITE" id="PS01124">
    <property type="entry name" value="HTH_ARAC_FAMILY_2"/>
    <property type="match status" value="1"/>
</dbReference>
<keyword evidence="6" id="KW-1185">Reference proteome</keyword>
<comment type="caution">
    <text evidence="5">The sequence shown here is derived from an EMBL/GenBank/DDBJ whole genome shotgun (WGS) entry which is preliminary data.</text>
</comment>
<evidence type="ECO:0000313" key="5">
    <source>
        <dbReference type="EMBL" id="TDR14139.1"/>
    </source>
</evidence>
<evidence type="ECO:0000313" key="6">
    <source>
        <dbReference type="Proteomes" id="UP000295729"/>
    </source>
</evidence>
<proteinExistence type="predicted"/>
<dbReference type="Gene3D" id="1.10.10.60">
    <property type="entry name" value="Homeodomain-like"/>
    <property type="match status" value="2"/>
</dbReference>
<dbReference type="InterPro" id="IPR050959">
    <property type="entry name" value="MarA-like"/>
</dbReference>
<name>A0A4R6X854_9GAMM</name>
<dbReference type="InterPro" id="IPR009057">
    <property type="entry name" value="Homeodomain-like_sf"/>
</dbReference>
<dbReference type="AlphaFoldDB" id="A0A4R6X854"/>
<gene>
    <name evidence="5" type="ORF">C8D85_1672</name>
</gene>
<reference evidence="5 6" key="1">
    <citation type="submission" date="2019-03" db="EMBL/GenBank/DDBJ databases">
        <title>Genomic Encyclopedia of Type Strains, Phase IV (KMG-IV): sequencing the most valuable type-strain genomes for metagenomic binning, comparative biology and taxonomic classification.</title>
        <authorList>
            <person name="Goeker M."/>
        </authorList>
    </citation>
    <scope>NUCLEOTIDE SEQUENCE [LARGE SCALE GENOMIC DNA]</scope>
    <source>
        <strain evidence="5 6">DSM 5604</strain>
    </source>
</reference>
<dbReference type="SUPFAM" id="SSF46689">
    <property type="entry name" value="Homeodomain-like"/>
    <property type="match status" value="2"/>
</dbReference>
<dbReference type="Gene3D" id="3.20.80.10">
    <property type="entry name" value="Regulatory factor, effector binding domain"/>
    <property type="match status" value="1"/>
</dbReference>
<dbReference type="InterPro" id="IPR029442">
    <property type="entry name" value="GyrI-like"/>
</dbReference>
<accession>A0A4R6X854</accession>
<dbReference type="PANTHER" id="PTHR47504:SF5">
    <property type="entry name" value="RIGHT ORIGIN-BINDING PROTEIN"/>
    <property type="match status" value="1"/>
</dbReference>
<dbReference type="Proteomes" id="UP000295729">
    <property type="component" value="Unassembled WGS sequence"/>
</dbReference>
<keyword evidence="3" id="KW-0804">Transcription</keyword>
<keyword evidence="2" id="KW-0238">DNA-binding</keyword>
<dbReference type="RefSeq" id="WP_133561535.1">
    <property type="nucleotide sequence ID" value="NZ_SNZA01000002.1"/>
</dbReference>
<dbReference type="GO" id="GO:0003700">
    <property type="term" value="F:DNA-binding transcription factor activity"/>
    <property type="evidence" value="ECO:0007669"/>
    <property type="project" value="InterPro"/>
</dbReference>